<feature type="region of interest" description="Disordered" evidence="1">
    <location>
        <begin position="1"/>
        <end position="29"/>
    </location>
</feature>
<keyword evidence="3" id="KW-1185">Reference proteome</keyword>
<evidence type="ECO:0000313" key="3">
    <source>
        <dbReference type="Proteomes" id="UP001278500"/>
    </source>
</evidence>
<dbReference type="Proteomes" id="UP001278500">
    <property type="component" value="Unassembled WGS sequence"/>
</dbReference>
<reference evidence="2" key="2">
    <citation type="submission" date="2023-06" db="EMBL/GenBank/DDBJ databases">
        <authorList>
            <consortium name="Lawrence Berkeley National Laboratory"/>
            <person name="Haridas S."/>
            <person name="Hensen N."/>
            <person name="Bonometti L."/>
            <person name="Westerberg I."/>
            <person name="Brannstrom I.O."/>
            <person name="Guillou S."/>
            <person name="Cros-Aarteil S."/>
            <person name="Calhoun S."/>
            <person name="Kuo A."/>
            <person name="Mondo S."/>
            <person name="Pangilinan J."/>
            <person name="Riley R."/>
            <person name="Labutti K."/>
            <person name="Andreopoulos B."/>
            <person name="Lipzen A."/>
            <person name="Chen C."/>
            <person name="Yanf M."/>
            <person name="Daum C."/>
            <person name="Ng V."/>
            <person name="Clum A."/>
            <person name="Steindorff A."/>
            <person name="Ohm R."/>
            <person name="Martin F."/>
            <person name="Silar P."/>
            <person name="Natvig D."/>
            <person name="Lalanne C."/>
            <person name="Gautier V."/>
            <person name="Ament-Velasquez S.L."/>
            <person name="Kruys A."/>
            <person name="Hutchinson M.I."/>
            <person name="Powell A.J."/>
            <person name="Barry K."/>
            <person name="Miller A.N."/>
            <person name="Grigoriev I.V."/>
            <person name="Debuchy R."/>
            <person name="Gladieux P."/>
            <person name="Thoren M.H."/>
            <person name="Johannesson H."/>
        </authorList>
    </citation>
    <scope>NUCLEOTIDE SEQUENCE</scope>
    <source>
        <strain evidence="2">CBS 560.94</strain>
    </source>
</reference>
<dbReference type="GeneID" id="87867261"/>
<dbReference type="Gene3D" id="3.10.450.50">
    <property type="match status" value="1"/>
</dbReference>
<dbReference type="AlphaFoldDB" id="A0AAE0MQ02"/>
<feature type="region of interest" description="Disordered" evidence="1">
    <location>
        <begin position="199"/>
        <end position="257"/>
    </location>
</feature>
<comment type="caution">
    <text evidence="2">The sequence shown here is derived from an EMBL/GenBank/DDBJ whole genome shotgun (WGS) entry which is preliminary data.</text>
</comment>
<evidence type="ECO:0000256" key="1">
    <source>
        <dbReference type="SAM" id="MobiDB-lite"/>
    </source>
</evidence>
<dbReference type="RefSeq" id="XP_062680057.1">
    <property type="nucleotide sequence ID" value="XM_062830107.1"/>
</dbReference>
<evidence type="ECO:0000313" key="2">
    <source>
        <dbReference type="EMBL" id="KAK3342264.1"/>
    </source>
</evidence>
<feature type="region of interest" description="Disordered" evidence="1">
    <location>
        <begin position="453"/>
        <end position="472"/>
    </location>
</feature>
<sequence>MTTPSTPPSRNHPMDNLVQPVIPSGPPPPLSLADTRLKTLRLLLQGYSSLSVPTLLQSLSPQFTHEVLPQSLGMPVRGKEDFAHHAAMVFSAFKSFEMKPTELWEDPDKGEVILRCAMEGVLKNKEGPEGEKEESGAEGDGKVEVEAKKKKVTPFVDVEDESNPDEDPELEPVDLSNILGDLPELPDRPATVLSPITEVTEPSQLSPPSSLDLSFNPSSQEEPTSSPPTSEDSPRSSPPAPEEPLEEDPKTSPSTNTEIHWNNECLLIISFTPCGSQISKIQEFVDSAKAVEMKKKHAPKGFDEASAPPPPTYKPATYLNLDTLKLKDGSGTLTNVTVTELPPSGVQCGMDSLQDTLDTFSTTTEYPSPEGQNSFCLDRVGGWHSTEGADGAAYEAKFEAEVEAEVDPNVICLAKSESRKIKRLRFAKNGSGSGGGSESGHFHSSSGFWASASGDPVDVDHHEHDESREKKGLGWSSTIADTIEVINHFVPPLLVPVHFVDGNTTSRHVAVKKEWVSGATFVAGFALGKLWFGGGRGGRSWSG</sequence>
<organism evidence="2 3">
    <name type="scientific">Neurospora tetraspora</name>
    <dbReference type="NCBI Taxonomy" id="94610"/>
    <lineage>
        <taxon>Eukaryota</taxon>
        <taxon>Fungi</taxon>
        <taxon>Dikarya</taxon>
        <taxon>Ascomycota</taxon>
        <taxon>Pezizomycotina</taxon>
        <taxon>Sordariomycetes</taxon>
        <taxon>Sordariomycetidae</taxon>
        <taxon>Sordariales</taxon>
        <taxon>Sordariaceae</taxon>
        <taxon>Neurospora</taxon>
    </lineage>
</organism>
<dbReference type="EMBL" id="JAUEPP010000005">
    <property type="protein sequence ID" value="KAK3342264.1"/>
    <property type="molecule type" value="Genomic_DNA"/>
</dbReference>
<feature type="region of interest" description="Disordered" evidence="1">
    <location>
        <begin position="124"/>
        <end position="173"/>
    </location>
</feature>
<feature type="compositionally biased region" description="Acidic residues" evidence="1">
    <location>
        <begin position="157"/>
        <end position="172"/>
    </location>
</feature>
<name>A0AAE0MQ02_9PEZI</name>
<reference evidence="2" key="1">
    <citation type="journal article" date="2023" name="Mol. Phylogenet. Evol.">
        <title>Genome-scale phylogeny and comparative genomics of the fungal order Sordariales.</title>
        <authorList>
            <person name="Hensen N."/>
            <person name="Bonometti L."/>
            <person name="Westerberg I."/>
            <person name="Brannstrom I.O."/>
            <person name="Guillou S."/>
            <person name="Cros-Aarteil S."/>
            <person name="Calhoun S."/>
            <person name="Haridas S."/>
            <person name="Kuo A."/>
            <person name="Mondo S."/>
            <person name="Pangilinan J."/>
            <person name="Riley R."/>
            <person name="LaButti K."/>
            <person name="Andreopoulos B."/>
            <person name="Lipzen A."/>
            <person name="Chen C."/>
            <person name="Yan M."/>
            <person name="Daum C."/>
            <person name="Ng V."/>
            <person name="Clum A."/>
            <person name="Steindorff A."/>
            <person name="Ohm R.A."/>
            <person name="Martin F."/>
            <person name="Silar P."/>
            <person name="Natvig D.O."/>
            <person name="Lalanne C."/>
            <person name="Gautier V."/>
            <person name="Ament-Velasquez S.L."/>
            <person name="Kruys A."/>
            <person name="Hutchinson M.I."/>
            <person name="Powell A.J."/>
            <person name="Barry K."/>
            <person name="Miller A.N."/>
            <person name="Grigoriev I.V."/>
            <person name="Debuchy R."/>
            <person name="Gladieux P."/>
            <person name="Hiltunen Thoren M."/>
            <person name="Johannesson H."/>
        </authorList>
    </citation>
    <scope>NUCLEOTIDE SEQUENCE</scope>
    <source>
        <strain evidence="2">CBS 560.94</strain>
    </source>
</reference>
<feature type="compositionally biased region" description="Basic and acidic residues" evidence="1">
    <location>
        <begin position="124"/>
        <end position="147"/>
    </location>
</feature>
<feature type="compositionally biased region" description="Basic and acidic residues" evidence="1">
    <location>
        <begin position="458"/>
        <end position="472"/>
    </location>
</feature>
<dbReference type="SUPFAM" id="SSF54427">
    <property type="entry name" value="NTF2-like"/>
    <property type="match status" value="1"/>
</dbReference>
<gene>
    <name evidence="2" type="ORF">B0H65DRAFT_558596</name>
</gene>
<accession>A0AAE0MQ02</accession>
<proteinExistence type="predicted"/>
<protein>
    <submittedName>
        <fullName evidence="2">Uncharacterized protein</fullName>
    </submittedName>
</protein>
<dbReference type="InterPro" id="IPR032710">
    <property type="entry name" value="NTF2-like_dom_sf"/>
</dbReference>
<feature type="compositionally biased region" description="Low complexity" evidence="1">
    <location>
        <begin position="202"/>
        <end position="231"/>
    </location>
</feature>